<name>A0A5M6DTL5_9BACT</name>
<dbReference type="InterPro" id="IPR016162">
    <property type="entry name" value="Ald_DH_N"/>
</dbReference>
<dbReference type="InterPro" id="IPR015590">
    <property type="entry name" value="Aldehyde_DH_dom"/>
</dbReference>
<dbReference type="PANTHER" id="PTHR11699">
    <property type="entry name" value="ALDEHYDE DEHYDROGENASE-RELATED"/>
    <property type="match status" value="1"/>
</dbReference>
<dbReference type="AlphaFoldDB" id="A0A5M6DTL5"/>
<gene>
    <name evidence="3" type="ORF">F0145_02525</name>
</gene>
<dbReference type="InterPro" id="IPR016163">
    <property type="entry name" value="Ald_DH_C"/>
</dbReference>
<dbReference type="Gene3D" id="3.40.309.10">
    <property type="entry name" value="Aldehyde Dehydrogenase, Chain A, domain 2"/>
    <property type="match status" value="1"/>
</dbReference>
<comment type="caution">
    <text evidence="3">The sequence shown here is derived from an EMBL/GenBank/DDBJ whole genome shotgun (WGS) entry which is preliminary data.</text>
</comment>
<dbReference type="Gene3D" id="3.40.605.10">
    <property type="entry name" value="Aldehyde Dehydrogenase, Chain A, domain 1"/>
    <property type="match status" value="1"/>
</dbReference>
<evidence type="ECO:0000313" key="4">
    <source>
        <dbReference type="Proteomes" id="UP000323426"/>
    </source>
</evidence>
<sequence>MAKVILPEAEWQVLLNKAKSVTPEIFDNEGRVLNLIAGEWKNHGRGKPYFSSIDGTELGKLPMLSLHEGYQAVKAAAAEYDAWQKVSLDNRKDKVKACLDLLRENSQLLAYLLTWEIGKPFHQSMVSVDRCITGVEWYLENIDEMLNGRKPLGLISNIASWNYPMSVLMHAMLVQALAGNSVIAKTPTDGGLFSLSVACALARRSGIPVSLISGSGGELSDALIHCQEVAALSYVGGKSHGRGIALSLLDTHKRHMLEMEGVNAYGIWDYDNWQDLAGQIKKGFEYGKQRCTAYVRWVVQRELFPKFLDTYIPVMKSLKVGNPLLVEEGQTELPKLDIGPLINTAKVEELRGYYGDALSKGAIGLYKGELDENMFTPNQDISAYFAPATLLNVSRGSHLYYNEPFGPLDTIQVVDSVDEMIAEMNVSNGNLVSSIATDNKVVADRMASELRSFKVGINKVRSRGDKEETFGGLGQSWKGCFVGGKYLVYAVTQGPAHEKLPGNFPDYTLLP</sequence>
<evidence type="ECO:0000259" key="2">
    <source>
        <dbReference type="Pfam" id="PF00171"/>
    </source>
</evidence>
<keyword evidence="4" id="KW-1185">Reference proteome</keyword>
<evidence type="ECO:0000256" key="1">
    <source>
        <dbReference type="ARBA" id="ARBA00023002"/>
    </source>
</evidence>
<feature type="domain" description="Aldehyde dehydrogenase" evidence="2">
    <location>
        <begin position="50"/>
        <end position="489"/>
    </location>
</feature>
<dbReference type="Pfam" id="PF00171">
    <property type="entry name" value="Aldedh"/>
    <property type="match status" value="1"/>
</dbReference>
<reference evidence="3 4" key="1">
    <citation type="submission" date="2019-09" db="EMBL/GenBank/DDBJ databases">
        <title>Genome sequence and assembly of Adhaeribacter sp.</title>
        <authorList>
            <person name="Chhetri G."/>
        </authorList>
    </citation>
    <scope>NUCLEOTIDE SEQUENCE [LARGE SCALE GENOMIC DNA]</scope>
    <source>
        <strain evidence="3 4">DK36</strain>
    </source>
</reference>
<protein>
    <submittedName>
        <fullName evidence="3">Aldehyde dehydrogenase</fullName>
    </submittedName>
</protein>
<evidence type="ECO:0000313" key="3">
    <source>
        <dbReference type="EMBL" id="KAA5549480.1"/>
    </source>
</evidence>
<dbReference type="Proteomes" id="UP000323426">
    <property type="component" value="Unassembled WGS sequence"/>
</dbReference>
<dbReference type="SUPFAM" id="SSF53720">
    <property type="entry name" value="ALDH-like"/>
    <property type="match status" value="1"/>
</dbReference>
<dbReference type="RefSeq" id="WP_150086531.1">
    <property type="nucleotide sequence ID" value="NZ_VWSF01000001.1"/>
</dbReference>
<organism evidence="3 4">
    <name type="scientific">Adhaeribacter rhizoryzae</name>
    <dbReference type="NCBI Taxonomy" id="2607907"/>
    <lineage>
        <taxon>Bacteria</taxon>
        <taxon>Pseudomonadati</taxon>
        <taxon>Bacteroidota</taxon>
        <taxon>Cytophagia</taxon>
        <taxon>Cytophagales</taxon>
        <taxon>Hymenobacteraceae</taxon>
        <taxon>Adhaeribacter</taxon>
    </lineage>
</organism>
<proteinExistence type="predicted"/>
<keyword evidence="1" id="KW-0560">Oxidoreductase</keyword>
<accession>A0A5M6DTL5</accession>
<dbReference type="InterPro" id="IPR016161">
    <property type="entry name" value="Ald_DH/histidinol_DH"/>
</dbReference>
<dbReference type="EMBL" id="VWSF01000001">
    <property type="protein sequence ID" value="KAA5549480.1"/>
    <property type="molecule type" value="Genomic_DNA"/>
</dbReference>
<dbReference type="GO" id="GO:0016620">
    <property type="term" value="F:oxidoreductase activity, acting on the aldehyde or oxo group of donors, NAD or NADP as acceptor"/>
    <property type="evidence" value="ECO:0007669"/>
    <property type="project" value="InterPro"/>
</dbReference>